<dbReference type="EMBL" id="MDHN01000010">
    <property type="protein sequence ID" value="OFC71803.1"/>
    <property type="molecule type" value="Genomic_DNA"/>
</dbReference>
<dbReference type="OrthoDB" id="7855192at2"/>
<dbReference type="InterPro" id="IPR036390">
    <property type="entry name" value="WH_DNA-bd_sf"/>
</dbReference>
<dbReference type="Proteomes" id="UP000175691">
    <property type="component" value="Unassembled WGS sequence"/>
</dbReference>
<proteinExistence type="predicted"/>
<protein>
    <recommendedName>
        <fullName evidence="3">ArsR family transcriptional regulator</fullName>
    </recommendedName>
</protein>
<keyword evidence="2" id="KW-1185">Reference proteome</keyword>
<reference evidence="1 2" key="1">
    <citation type="submission" date="2016-08" db="EMBL/GenBank/DDBJ databases">
        <authorList>
            <person name="Seilhamer J.J."/>
        </authorList>
    </citation>
    <scope>NUCLEOTIDE SEQUENCE [LARGE SCALE GENOMIC DNA]</scope>
    <source>
        <strain evidence="1 2">KCTC 42603</strain>
    </source>
</reference>
<dbReference type="AlphaFoldDB" id="A0A1E7ZE66"/>
<gene>
    <name evidence="1" type="ORF">BFC18_06515</name>
</gene>
<evidence type="ECO:0000313" key="1">
    <source>
        <dbReference type="EMBL" id="OFC71803.1"/>
    </source>
</evidence>
<dbReference type="STRING" id="1656094.BFC18_06515"/>
<organism evidence="1 2">
    <name type="scientific">Alteromonas confluentis</name>
    <dbReference type="NCBI Taxonomy" id="1656094"/>
    <lineage>
        <taxon>Bacteria</taxon>
        <taxon>Pseudomonadati</taxon>
        <taxon>Pseudomonadota</taxon>
        <taxon>Gammaproteobacteria</taxon>
        <taxon>Alteromonadales</taxon>
        <taxon>Alteromonadaceae</taxon>
        <taxon>Alteromonas/Salinimonas group</taxon>
        <taxon>Alteromonas</taxon>
    </lineage>
</organism>
<comment type="caution">
    <text evidence="1">The sequence shown here is derived from an EMBL/GenBank/DDBJ whole genome shotgun (WGS) entry which is preliminary data.</text>
</comment>
<sequence length="97" mass="10913">MAITTIMNEHERLSILHCLAAMNDYGTNNSIIQSVCAQFGNNMTMDKIGSHLHWLEEQGLLKLDNHESYTLAYLTQRGMDVEQGRATQPGVKRPGPR</sequence>
<dbReference type="RefSeq" id="WP_070124143.1">
    <property type="nucleotide sequence ID" value="NZ_MDHN01000010.1"/>
</dbReference>
<evidence type="ECO:0000313" key="2">
    <source>
        <dbReference type="Proteomes" id="UP000175691"/>
    </source>
</evidence>
<dbReference type="SUPFAM" id="SSF46785">
    <property type="entry name" value="Winged helix' DNA-binding domain"/>
    <property type="match status" value="1"/>
</dbReference>
<name>A0A1E7ZE66_9ALTE</name>
<accession>A0A1E7ZE66</accession>
<evidence type="ECO:0008006" key="3">
    <source>
        <dbReference type="Google" id="ProtNLM"/>
    </source>
</evidence>